<dbReference type="Proteomes" id="UP000634136">
    <property type="component" value="Unassembled WGS sequence"/>
</dbReference>
<feature type="region of interest" description="Disordered" evidence="1">
    <location>
        <begin position="1"/>
        <end position="20"/>
    </location>
</feature>
<proteinExistence type="predicted"/>
<evidence type="ECO:0000256" key="1">
    <source>
        <dbReference type="SAM" id="MobiDB-lite"/>
    </source>
</evidence>
<sequence length="20" mass="2593">MEFRSPANFRRDRRERDRVV</sequence>
<evidence type="ECO:0000313" key="2">
    <source>
        <dbReference type="EMBL" id="KAF7844824.1"/>
    </source>
</evidence>
<accession>A0A834XGH6</accession>
<keyword evidence="3" id="KW-1185">Reference proteome</keyword>
<reference evidence="2" key="1">
    <citation type="submission" date="2020-09" db="EMBL/GenBank/DDBJ databases">
        <title>Genome-Enabled Discovery of Anthraquinone Biosynthesis in Senna tora.</title>
        <authorList>
            <person name="Kang S.-H."/>
            <person name="Pandey R.P."/>
            <person name="Lee C.-M."/>
            <person name="Sim J.-S."/>
            <person name="Jeong J.-T."/>
            <person name="Choi B.-S."/>
            <person name="Jung M."/>
            <person name="Ginzburg D."/>
            <person name="Zhao K."/>
            <person name="Won S.Y."/>
            <person name="Oh T.-J."/>
            <person name="Yu Y."/>
            <person name="Kim N.-H."/>
            <person name="Lee O.R."/>
            <person name="Lee T.-H."/>
            <person name="Bashyal P."/>
            <person name="Kim T.-S."/>
            <person name="Lee W.-H."/>
            <person name="Kawkins C."/>
            <person name="Kim C.-K."/>
            <person name="Kim J.S."/>
            <person name="Ahn B.O."/>
            <person name="Rhee S.Y."/>
            <person name="Sohng J.K."/>
        </authorList>
    </citation>
    <scope>NUCLEOTIDE SEQUENCE</scope>
    <source>
        <tissue evidence="2">Leaf</tissue>
    </source>
</reference>
<dbReference type="AlphaFoldDB" id="A0A834XGH6"/>
<comment type="caution">
    <text evidence="2">The sequence shown here is derived from an EMBL/GenBank/DDBJ whole genome shotgun (WGS) entry which is preliminary data.</text>
</comment>
<name>A0A834XGH6_9FABA</name>
<evidence type="ECO:0000313" key="3">
    <source>
        <dbReference type="Proteomes" id="UP000634136"/>
    </source>
</evidence>
<organism evidence="2 3">
    <name type="scientific">Senna tora</name>
    <dbReference type="NCBI Taxonomy" id="362788"/>
    <lineage>
        <taxon>Eukaryota</taxon>
        <taxon>Viridiplantae</taxon>
        <taxon>Streptophyta</taxon>
        <taxon>Embryophyta</taxon>
        <taxon>Tracheophyta</taxon>
        <taxon>Spermatophyta</taxon>
        <taxon>Magnoliopsida</taxon>
        <taxon>eudicotyledons</taxon>
        <taxon>Gunneridae</taxon>
        <taxon>Pentapetalae</taxon>
        <taxon>rosids</taxon>
        <taxon>fabids</taxon>
        <taxon>Fabales</taxon>
        <taxon>Fabaceae</taxon>
        <taxon>Caesalpinioideae</taxon>
        <taxon>Cassia clade</taxon>
        <taxon>Senna</taxon>
    </lineage>
</organism>
<protein>
    <submittedName>
        <fullName evidence="2">Uncharacterized protein</fullName>
    </submittedName>
</protein>
<gene>
    <name evidence="2" type="ORF">G2W53_001729</name>
</gene>
<dbReference type="EMBL" id="JAAIUW010000001">
    <property type="protein sequence ID" value="KAF7844824.1"/>
    <property type="molecule type" value="Genomic_DNA"/>
</dbReference>